<dbReference type="Proteomes" id="UP000428260">
    <property type="component" value="Chromosome"/>
</dbReference>
<evidence type="ECO:0000256" key="1">
    <source>
        <dbReference type="ARBA" id="ARBA00022729"/>
    </source>
</evidence>
<accession>A0A6I6K1B4</accession>
<gene>
    <name evidence="2" type="ORF">GM418_16555</name>
</gene>
<dbReference type="EMBL" id="CP046401">
    <property type="protein sequence ID" value="QGY45223.1"/>
    <property type="molecule type" value="Genomic_DNA"/>
</dbReference>
<reference evidence="2 3" key="1">
    <citation type="submission" date="2019-11" db="EMBL/GenBank/DDBJ databases">
        <authorList>
            <person name="Zheng R.K."/>
            <person name="Sun C.M."/>
        </authorList>
    </citation>
    <scope>NUCLEOTIDE SEQUENCE [LARGE SCALE GENOMIC DNA]</scope>
    <source>
        <strain evidence="2 3">WC007</strain>
    </source>
</reference>
<dbReference type="InterPro" id="IPR019619">
    <property type="entry name" value="DUF2490"/>
</dbReference>
<evidence type="ECO:0000313" key="2">
    <source>
        <dbReference type="EMBL" id="QGY45223.1"/>
    </source>
</evidence>
<dbReference type="AlphaFoldDB" id="A0A6I6K1B4"/>
<dbReference type="KEGG" id="mcos:GM418_16555"/>
<protein>
    <submittedName>
        <fullName evidence="2">DUF2490 domain-containing protein</fullName>
    </submittedName>
</protein>
<organism evidence="2 3">
    <name type="scientific">Maribellus comscasis</name>
    <dbReference type="NCBI Taxonomy" id="2681766"/>
    <lineage>
        <taxon>Bacteria</taxon>
        <taxon>Pseudomonadati</taxon>
        <taxon>Bacteroidota</taxon>
        <taxon>Bacteroidia</taxon>
        <taxon>Marinilabiliales</taxon>
        <taxon>Prolixibacteraceae</taxon>
        <taxon>Maribellus</taxon>
    </lineage>
</organism>
<keyword evidence="3" id="KW-1185">Reference proteome</keyword>
<dbReference type="InterPro" id="IPR053713">
    <property type="entry name" value="Bact_OM_Channel_sf"/>
</dbReference>
<dbReference type="RefSeq" id="WP_158868293.1">
    <property type="nucleotide sequence ID" value="NZ_CP046401.1"/>
</dbReference>
<evidence type="ECO:0000313" key="3">
    <source>
        <dbReference type="Proteomes" id="UP000428260"/>
    </source>
</evidence>
<dbReference type="Gene3D" id="2.40.160.40">
    <property type="entry name" value="monomeric porin ompg"/>
    <property type="match status" value="1"/>
</dbReference>
<dbReference type="Pfam" id="PF10677">
    <property type="entry name" value="DUF2490"/>
    <property type="match status" value="1"/>
</dbReference>
<proteinExistence type="predicted"/>
<keyword evidence="1" id="KW-0732">Signal</keyword>
<name>A0A6I6K1B4_9BACT</name>
<sequence>MKQKGLILLLVLSFVTLNSFSKTKKFGTWIEFEFSKEFLDKFEISIIPEIRFQDDFTVDEYMFDGKLSYSPLDFLDFAAIYRLNTNVKNKGNETLGRFAFDASLQKDLGRFEASLRGRYTNYLELEEDDSDKKYLRPRVKLEYDIKGNKIRPFASFELFRNLTDKEFDKSRIDVGATRKIGDLHRVGAYYRLQNYFSDKNSIHILGLEYRLKF</sequence>